<keyword evidence="3" id="KW-0732">Signal</keyword>
<evidence type="ECO:0000259" key="4">
    <source>
        <dbReference type="Pfam" id="PF08341"/>
    </source>
</evidence>
<dbReference type="EMBL" id="QHKI01000053">
    <property type="protein sequence ID" value="RSM73853.1"/>
    <property type="molecule type" value="Genomic_DNA"/>
</dbReference>
<reference evidence="5 6" key="1">
    <citation type="submission" date="2018-05" db="EMBL/GenBank/DDBJ databases">
        <title>Evolution of GPA BGCs.</title>
        <authorList>
            <person name="Waglechner N."/>
            <person name="Wright G.D."/>
        </authorList>
    </citation>
    <scope>NUCLEOTIDE SEQUENCE [LARGE SCALE GENOMIC DNA]</scope>
    <source>
        <strain evidence="5 6">A82846</strain>
    </source>
</reference>
<dbReference type="InterPro" id="IPR023849">
    <property type="entry name" value="TQXA_dom"/>
</dbReference>
<evidence type="ECO:0000313" key="5">
    <source>
        <dbReference type="EMBL" id="RSM73853.1"/>
    </source>
</evidence>
<dbReference type="AlphaFoldDB" id="A0A428YVG0"/>
<dbReference type="InterPro" id="IPR013552">
    <property type="entry name" value="Thioester_dom"/>
</dbReference>
<gene>
    <name evidence="5" type="ORF">DMH04_40555</name>
</gene>
<feature type="transmembrane region" description="Helical" evidence="2">
    <location>
        <begin position="363"/>
        <end position="383"/>
    </location>
</feature>
<dbReference type="NCBIfam" id="TIGR03934">
    <property type="entry name" value="TQXA_dom"/>
    <property type="match status" value="1"/>
</dbReference>
<evidence type="ECO:0000256" key="3">
    <source>
        <dbReference type="SAM" id="SignalP"/>
    </source>
</evidence>
<evidence type="ECO:0000256" key="2">
    <source>
        <dbReference type="SAM" id="Phobius"/>
    </source>
</evidence>
<feature type="signal peptide" evidence="3">
    <location>
        <begin position="1"/>
        <end position="27"/>
    </location>
</feature>
<feature type="region of interest" description="Disordered" evidence="1">
    <location>
        <begin position="328"/>
        <end position="357"/>
    </location>
</feature>
<feature type="compositionally biased region" description="Low complexity" evidence="1">
    <location>
        <begin position="336"/>
        <end position="345"/>
    </location>
</feature>
<name>A0A428YVG0_KIBAR</name>
<sequence>MKKLRIGAALAGVTVAAMMASVTPASAEAATGKIVEPVGEEIASGKGYQIELSNGPENKRHFDTELFVLQVGDKRLRTYCVDIYTDILDGAQYEEANWEEHPNQSTSFKKNSAKINWILHNAYPEISAAALAKNVGGEFEGGLSVAEAVTATQAAIWHFSDNAQLNLDNPTPKNKDAKNDVVKVYKHLIGDANKGIQNAPKPVLTLEPTKLTGKPDSLIGPFVVTTTATGITISAKLPEGVIFSDKDGKELPKADVAQKIQQLDKYEFYVKVPASVATGKVEFTVTGESEFSLGRLFVAKGKKGARSDSAKFSQSMILASSQKVRLDAQGSAEWGTTPTTPNETPAPQPKNNDNELANTGASVLTPLIIGVVLVGGGVAALVFQRRRRKA</sequence>
<dbReference type="NCBIfam" id="TIGR01167">
    <property type="entry name" value="LPXTG_anchor"/>
    <property type="match status" value="1"/>
</dbReference>
<organism evidence="5 6">
    <name type="scientific">Kibdelosporangium aridum</name>
    <dbReference type="NCBI Taxonomy" id="2030"/>
    <lineage>
        <taxon>Bacteria</taxon>
        <taxon>Bacillati</taxon>
        <taxon>Actinomycetota</taxon>
        <taxon>Actinomycetes</taxon>
        <taxon>Pseudonocardiales</taxon>
        <taxon>Pseudonocardiaceae</taxon>
        <taxon>Kibdelosporangium</taxon>
    </lineage>
</organism>
<accession>A0A428YVG0</accession>
<feature type="domain" description="Thioester" evidence="4">
    <location>
        <begin position="77"/>
        <end position="194"/>
    </location>
</feature>
<proteinExistence type="predicted"/>
<protein>
    <submittedName>
        <fullName evidence="5">TQXA domain-containing protein</fullName>
    </submittedName>
</protein>
<evidence type="ECO:0000313" key="6">
    <source>
        <dbReference type="Proteomes" id="UP000287547"/>
    </source>
</evidence>
<keyword evidence="2" id="KW-0812">Transmembrane</keyword>
<dbReference type="Pfam" id="PF08341">
    <property type="entry name" value="TED"/>
    <property type="match status" value="1"/>
</dbReference>
<comment type="caution">
    <text evidence="5">The sequence shown here is derived from an EMBL/GenBank/DDBJ whole genome shotgun (WGS) entry which is preliminary data.</text>
</comment>
<feature type="chain" id="PRO_5039144826" evidence="3">
    <location>
        <begin position="28"/>
        <end position="390"/>
    </location>
</feature>
<keyword evidence="2" id="KW-1133">Transmembrane helix</keyword>
<dbReference type="Gene3D" id="1.10.150.480">
    <property type="match status" value="1"/>
</dbReference>
<dbReference type="Proteomes" id="UP000287547">
    <property type="component" value="Unassembled WGS sequence"/>
</dbReference>
<keyword evidence="2" id="KW-0472">Membrane</keyword>
<evidence type="ECO:0000256" key="1">
    <source>
        <dbReference type="SAM" id="MobiDB-lite"/>
    </source>
</evidence>